<dbReference type="Pfam" id="PF13484">
    <property type="entry name" value="Fer4_16"/>
    <property type="match status" value="1"/>
</dbReference>
<keyword evidence="1" id="KW-0004">4Fe-4S</keyword>
<evidence type="ECO:0000256" key="7">
    <source>
        <dbReference type="ARBA" id="ARBA00023004"/>
    </source>
</evidence>
<organism evidence="10 11">
    <name type="scientific">Bacteroides sedimenti</name>
    <dbReference type="NCBI Taxonomy" id="2136147"/>
    <lineage>
        <taxon>Bacteria</taxon>
        <taxon>Pseudomonadati</taxon>
        <taxon>Bacteroidota</taxon>
        <taxon>Bacteroidia</taxon>
        <taxon>Bacteroidales</taxon>
        <taxon>Bacteroidaceae</taxon>
        <taxon>Bacteroides</taxon>
    </lineage>
</organism>
<keyword evidence="7" id="KW-0408">Iron</keyword>
<evidence type="ECO:0000313" key="11">
    <source>
        <dbReference type="Proteomes" id="UP001496674"/>
    </source>
</evidence>
<evidence type="ECO:0000256" key="4">
    <source>
        <dbReference type="ARBA" id="ARBA00022723"/>
    </source>
</evidence>
<name>A0ABN6ZD33_9BACE</name>
<gene>
    <name evidence="10" type="ORF">BSYN_22650</name>
</gene>
<dbReference type="SUPFAM" id="SSF46548">
    <property type="entry name" value="alpha-helical ferredoxin"/>
    <property type="match status" value="1"/>
</dbReference>
<evidence type="ECO:0000256" key="8">
    <source>
        <dbReference type="ARBA" id="ARBA00023014"/>
    </source>
</evidence>
<evidence type="ECO:0000256" key="2">
    <source>
        <dbReference type="ARBA" id="ARBA00022490"/>
    </source>
</evidence>
<proteinExistence type="predicted"/>
<dbReference type="Gene3D" id="3.30.70.20">
    <property type="match status" value="1"/>
</dbReference>
<dbReference type="PANTHER" id="PTHR30002">
    <property type="entry name" value="EPOXYQUEUOSINE REDUCTASE"/>
    <property type="match status" value="1"/>
</dbReference>
<feature type="domain" description="4Fe-4S ferredoxin-type" evidence="9">
    <location>
        <begin position="171"/>
        <end position="203"/>
    </location>
</feature>
<accession>A0ABN6ZD33</accession>
<evidence type="ECO:0000256" key="5">
    <source>
        <dbReference type="ARBA" id="ARBA00022785"/>
    </source>
</evidence>
<dbReference type="Pfam" id="PF08331">
    <property type="entry name" value="QueG_DUF1730"/>
    <property type="match status" value="1"/>
</dbReference>
<evidence type="ECO:0000256" key="3">
    <source>
        <dbReference type="ARBA" id="ARBA00022694"/>
    </source>
</evidence>
<keyword evidence="11" id="KW-1185">Reference proteome</keyword>
<dbReference type="PROSITE" id="PS51379">
    <property type="entry name" value="4FE4S_FER_2"/>
    <property type="match status" value="1"/>
</dbReference>
<keyword evidence="4" id="KW-0479">Metal-binding</keyword>
<evidence type="ECO:0000256" key="6">
    <source>
        <dbReference type="ARBA" id="ARBA00023002"/>
    </source>
</evidence>
<dbReference type="PROSITE" id="PS00198">
    <property type="entry name" value="4FE4S_FER_1"/>
    <property type="match status" value="1"/>
</dbReference>
<evidence type="ECO:0000259" key="9">
    <source>
        <dbReference type="PROSITE" id="PS51379"/>
    </source>
</evidence>
<keyword evidence="3" id="KW-0819">tRNA processing</keyword>
<dbReference type="InterPro" id="IPR013542">
    <property type="entry name" value="QueG_DUF1730"/>
</dbReference>
<dbReference type="InterPro" id="IPR017900">
    <property type="entry name" value="4Fe4S_Fe_S_CS"/>
</dbReference>
<dbReference type="EMBL" id="AP028055">
    <property type="protein sequence ID" value="BEH00001.1"/>
    <property type="molecule type" value="Genomic_DNA"/>
</dbReference>
<reference evidence="10 11" key="1">
    <citation type="submission" date="2023-04" db="EMBL/GenBank/DDBJ databases">
        <title>Draft genome sequence of acteroides sedimenti strain YN3PY1.</title>
        <authorList>
            <person name="Yoshida N."/>
        </authorList>
    </citation>
    <scope>NUCLEOTIDE SEQUENCE [LARGE SCALE GENOMIC DNA]</scope>
    <source>
        <strain evidence="10 11">YN3PY1</strain>
    </source>
</reference>
<keyword evidence="5" id="KW-0671">Queuosine biosynthesis</keyword>
<keyword evidence="8" id="KW-0411">Iron-sulfur</keyword>
<dbReference type="Proteomes" id="UP001496674">
    <property type="component" value="Chromosome"/>
</dbReference>
<sequence>MDRIELSKKIKAEACRLGFFACGIARAGFVGENKRHLEEWLANENHAGMSYMTNHLDKRCEPCLLVEGTKSIISLALNYYPSQKLREDQLQFAYYAYGQDYHEVMKDRLKKLFDFINGQLPVYGRVFCDTAPVLERYWAQQAGLGWIGKNTQLIIPHAGSYFFLGEIFLDVELEYDTPMENRCGNCQRCLDSCPINALETPYELNANRCISYLTIENKGEISAQFASKIGDHLYGCDDCQRCCPWNRFATPNLIPDFQPSKAFLLMERSDWAGLTVEQYRTLFKGSAVKRAKYDGLMRNFKAIQPE</sequence>
<dbReference type="NCBIfam" id="TIGR00276">
    <property type="entry name" value="tRNA epoxyqueuosine(34) reductase QueG"/>
    <property type="match status" value="1"/>
</dbReference>
<dbReference type="PANTHER" id="PTHR30002:SF4">
    <property type="entry name" value="EPOXYQUEUOSINE REDUCTASE"/>
    <property type="match status" value="1"/>
</dbReference>
<dbReference type="RefSeq" id="WP_353330969.1">
    <property type="nucleotide sequence ID" value="NZ_AP028055.1"/>
</dbReference>
<keyword evidence="2" id="KW-0963">Cytoplasm</keyword>
<protein>
    <submittedName>
        <fullName evidence="10">tRNA epoxyqueuosine(34) reductase QueG</fullName>
    </submittedName>
</protein>
<dbReference type="InterPro" id="IPR004453">
    <property type="entry name" value="QueG"/>
</dbReference>
<dbReference type="InterPro" id="IPR017896">
    <property type="entry name" value="4Fe4S_Fe-S-bd"/>
</dbReference>
<evidence type="ECO:0000313" key="10">
    <source>
        <dbReference type="EMBL" id="BEH00001.1"/>
    </source>
</evidence>
<keyword evidence="6" id="KW-0560">Oxidoreductase</keyword>
<evidence type="ECO:0000256" key="1">
    <source>
        <dbReference type="ARBA" id="ARBA00022485"/>
    </source>
</evidence>